<dbReference type="Proteomes" id="UP000299102">
    <property type="component" value="Unassembled WGS sequence"/>
</dbReference>
<reference evidence="1 2" key="1">
    <citation type="journal article" date="2019" name="Commun. Biol.">
        <title>The bagworm genome reveals a unique fibroin gene that provides high tensile strength.</title>
        <authorList>
            <person name="Kono N."/>
            <person name="Nakamura H."/>
            <person name="Ohtoshi R."/>
            <person name="Tomita M."/>
            <person name="Numata K."/>
            <person name="Arakawa K."/>
        </authorList>
    </citation>
    <scope>NUCLEOTIDE SEQUENCE [LARGE SCALE GENOMIC DNA]</scope>
</reference>
<dbReference type="OrthoDB" id="8123886at2759"/>
<dbReference type="AlphaFoldDB" id="A0A4C1YC54"/>
<name>A0A4C1YC54_EUMVA</name>
<accession>A0A4C1YC54</accession>
<evidence type="ECO:0000313" key="2">
    <source>
        <dbReference type="Proteomes" id="UP000299102"/>
    </source>
</evidence>
<proteinExistence type="predicted"/>
<organism evidence="1 2">
    <name type="scientific">Eumeta variegata</name>
    <name type="common">Bagworm moth</name>
    <name type="synonym">Eumeta japonica</name>
    <dbReference type="NCBI Taxonomy" id="151549"/>
    <lineage>
        <taxon>Eukaryota</taxon>
        <taxon>Metazoa</taxon>
        <taxon>Ecdysozoa</taxon>
        <taxon>Arthropoda</taxon>
        <taxon>Hexapoda</taxon>
        <taxon>Insecta</taxon>
        <taxon>Pterygota</taxon>
        <taxon>Neoptera</taxon>
        <taxon>Endopterygota</taxon>
        <taxon>Lepidoptera</taxon>
        <taxon>Glossata</taxon>
        <taxon>Ditrysia</taxon>
        <taxon>Tineoidea</taxon>
        <taxon>Psychidae</taxon>
        <taxon>Oiketicinae</taxon>
        <taxon>Eumeta</taxon>
    </lineage>
</organism>
<gene>
    <name evidence="1" type="ORF">EVAR_41171_1</name>
</gene>
<protein>
    <submittedName>
        <fullName evidence="1">Uncharacterized protein</fullName>
    </submittedName>
</protein>
<sequence>MNSWSKPLPWVKPQHNKEINFKNSPQQTFSYSGTEAMTLGEDINTIMSILQVVKSAEVVDLAVKFRKTRHGVDRLRIILENQELISKLERLQWQRSGAHSTLHLAVTNLKLSH</sequence>
<keyword evidence="2" id="KW-1185">Reference proteome</keyword>
<dbReference type="EMBL" id="BGZK01001161">
    <property type="protein sequence ID" value="GBP72953.1"/>
    <property type="molecule type" value="Genomic_DNA"/>
</dbReference>
<evidence type="ECO:0000313" key="1">
    <source>
        <dbReference type="EMBL" id="GBP72953.1"/>
    </source>
</evidence>
<comment type="caution">
    <text evidence="1">The sequence shown here is derived from an EMBL/GenBank/DDBJ whole genome shotgun (WGS) entry which is preliminary data.</text>
</comment>